<accession>A0A369CH44</accession>
<dbReference type="InterPro" id="IPR046132">
    <property type="entry name" value="DUF6129"/>
</dbReference>
<evidence type="ECO:0000259" key="1">
    <source>
        <dbReference type="Pfam" id="PF19624"/>
    </source>
</evidence>
<gene>
    <name evidence="2" type="ORF">DFQ59_102356</name>
</gene>
<dbReference type="Pfam" id="PF19624">
    <property type="entry name" value="DUF6129"/>
    <property type="match status" value="1"/>
</dbReference>
<name>A0A369CH44_9GAMM</name>
<protein>
    <recommendedName>
        <fullName evidence="1">DUF6129 domain-containing protein</fullName>
    </recommendedName>
</protein>
<dbReference type="AlphaFoldDB" id="A0A369CH44"/>
<evidence type="ECO:0000313" key="3">
    <source>
        <dbReference type="Proteomes" id="UP000252707"/>
    </source>
</evidence>
<organism evidence="2 3">
    <name type="scientific">Thioalbus denitrificans</name>
    <dbReference type="NCBI Taxonomy" id="547122"/>
    <lineage>
        <taxon>Bacteria</taxon>
        <taxon>Pseudomonadati</taxon>
        <taxon>Pseudomonadota</taxon>
        <taxon>Gammaproteobacteria</taxon>
        <taxon>Chromatiales</taxon>
        <taxon>Ectothiorhodospiraceae</taxon>
        <taxon>Thioalbus</taxon>
    </lineage>
</organism>
<dbReference type="EMBL" id="QPJY01000002">
    <property type="protein sequence ID" value="RCX32006.1"/>
    <property type="molecule type" value="Genomic_DNA"/>
</dbReference>
<reference evidence="2 3" key="1">
    <citation type="submission" date="2018-07" db="EMBL/GenBank/DDBJ databases">
        <title>Genomic Encyclopedia of Type Strains, Phase IV (KMG-IV): sequencing the most valuable type-strain genomes for metagenomic binning, comparative biology and taxonomic classification.</title>
        <authorList>
            <person name="Goeker M."/>
        </authorList>
    </citation>
    <scope>NUCLEOTIDE SEQUENCE [LARGE SCALE GENOMIC DNA]</scope>
    <source>
        <strain evidence="2 3">DSM 26407</strain>
    </source>
</reference>
<proteinExistence type="predicted"/>
<comment type="caution">
    <text evidence="2">The sequence shown here is derived from an EMBL/GenBank/DDBJ whole genome shotgun (WGS) entry which is preliminary data.</text>
</comment>
<dbReference type="Proteomes" id="UP000252707">
    <property type="component" value="Unassembled WGS sequence"/>
</dbReference>
<sequence>MIESADLDRIVERAAVTGLDEALVARLRGEWPGVHFTWCSDDDIQGPPPVRERPGFNLYLVDSRDHCLRLTGDAAVATGVVLASVEPE</sequence>
<dbReference type="OrthoDB" id="7960540at2"/>
<feature type="domain" description="DUF6129" evidence="1">
    <location>
        <begin position="25"/>
        <end position="74"/>
    </location>
</feature>
<keyword evidence="3" id="KW-1185">Reference proteome</keyword>
<evidence type="ECO:0000313" key="2">
    <source>
        <dbReference type="EMBL" id="RCX32006.1"/>
    </source>
</evidence>
<dbReference type="RefSeq" id="WP_114278832.1">
    <property type="nucleotide sequence ID" value="NZ_QPJY01000002.1"/>
</dbReference>